<evidence type="ECO:0000313" key="2">
    <source>
        <dbReference type="Proteomes" id="UP000018872"/>
    </source>
</evidence>
<dbReference type="EMBL" id="AYYC01000328">
    <property type="protein sequence ID" value="ETK05696.1"/>
    <property type="molecule type" value="Genomic_DNA"/>
</dbReference>
<comment type="caution">
    <text evidence="1">The sequence shown here is derived from an EMBL/GenBank/DDBJ whole genome shotgun (WGS) entry which is preliminary data.</text>
</comment>
<dbReference type="AlphaFoldDB" id="W2CGS7"/>
<protein>
    <submittedName>
        <fullName evidence="1">Uncharacterized protein</fullName>
    </submittedName>
</protein>
<proteinExistence type="predicted"/>
<accession>W2CGS7</accession>
<evidence type="ECO:0000313" key="1">
    <source>
        <dbReference type="EMBL" id="ETK05696.1"/>
    </source>
</evidence>
<name>W2CGS7_9BACT</name>
<dbReference type="PATRIC" id="fig|1410950.3.peg.71"/>
<gene>
    <name evidence="1" type="ORF">T229_01555</name>
</gene>
<reference evidence="1 2" key="1">
    <citation type="submission" date="2013-11" db="EMBL/GenBank/DDBJ databases">
        <title>Single cell genomics of uncultured Tannerella BU063 (oral taxon 286).</title>
        <authorList>
            <person name="Beall C.J."/>
            <person name="Campbell A.G."/>
            <person name="Griffen A.L."/>
            <person name="Podar M."/>
            <person name="Leys E.J."/>
        </authorList>
    </citation>
    <scope>NUCLEOTIDE SEQUENCE [LARGE SCALE GENOMIC DNA]</scope>
    <source>
        <strain evidence="1">Cell 5</strain>
    </source>
</reference>
<sequence length="71" mass="8287">DELNRSGVTIEHMKNKQGKVKFLKESDGSKTLHIHIDFRKGGEFVNDAGKKQKAYDTDDKTWLHLNFFQHE</sequence>
<organism evidence="1 2">
    <name type="scientific">Tannerella sp. oral taxon BU063 isolate Cell 5</name>
    <dbReference type="NCBI Taxonomy" id="1410950"/>
    <lineage>
        <taxon>Bacteria</taxon>
        <taxon>Pseudomonadati</taxon>
        <taxon>Bacteroidota</taxon>
        <taxon>Bacteroidia</taxon>
        <taxon>Bacteroidales</taxon>
        <taxon>Tannerellaceae</taxon>
        <taxon>Tannerella</taxon>
    </lineage>
</organism>
<feature type="non-terminal residue" evidence="1">
    <location>
        <position position="1"/>
    </location>
</feature>
<dbReference type="Proteomes" id="UP000018872">
    <property type="component" value="Unassembled WGS sequence"/>
</dbReference>